<protein>
    <submittedName>
        <fullName evidence="1">Monoamine oxidase</fullName>
    </submittedName>
</protein>
<dbReference type="PANTHER" id="PTHR43664">
    <property type="entry name" value="MONOAMINE OXIDASE-RELATED"/>
    <property type="match status" value="1"/>
</dbReference>
<dbReference type="Proteomes" id="UP000612585">
    <property type="component" value="Unassembled WGS sequence"/>
</dbReference>
<dbReference type="SUPFAM" id="SSF54637">
    <property type="entry name" value="Thioesterase/thiol ester dehydrase-isomerase"/>
    <property type="match status" value="1"/>
</dbReference>
<dbReference type="InterPro" id="IPR052342">
    <property type="entry name" value="MCH/BMMD"/>
</dbReference>
<dbReference type="Pfam" id="PF19315">
    <property type="entry name" value="MC_hydratase"/>
    <property type="match status" value="1"/>
</dbReference>
<dbReference type="EMBL" id="BOPG01000062">
    <property type="protein sequence ID" value="GIJ60997.1"/>
    <property type="molecule type" value="Genomic_DNA"/>
</dbReference>
<organism evidence="1 2">
    <name type="scientific">Virgisporangium aurantiacum</name>
    <dbReference type="NCBI Taxonomy" id="175570"/>
    <lineage>
        <taxon>Bacteria</taxon>
        <taxon>Bacillati</taxon>
        <taxon>Actinomycetota</taxon>
        <taxon>Actinomycetes</taxon>
        <taxon>Micromonosporales</taxon>
        <taxon>Micromonosporaceae</taxon>
        <taxon>Virgisporangium</taxon>
    </lineage>
</organism>
<dbReference type="InterPro" id="IPR048274">
    <property type="entry name" value="MC_hydratase"/>
</dbReference>
<evidence type="ECO:0000313" key="1">
    <source>
        <dbReference type="EMBL" id="GIJ60997.1"/>
    </source>
</evidence>
<accession>A0A8J3ZDP8</accession>
<name>A0A8J3ZDP8_9ACTN</name>
<keyword evidence="2" id="KW-1185">Reference proteome</keyword>
<dbReference type="CDD" id="cd03451">
    <property type="entry name" value="FkbR2"/>
    <property type="match status" value="1"/>
</dbReference>
<dbReference type="Gene3D" id="3.10.129.10">
    <property type="entry name" value="Hotdog Thioesterase"/>
    <property type="match status" value="1"/>
</dbReference>
<sequence>MGLKRGWTGRFFEDFEIGDVYRHPLGRTISEADNTWFALLTMNTNQMHFNAEYAARSEFGKPLVVSTLTLAIAVGQSVTDLTQNAFANLGWDDIKLPHPVFAGDTLYSESLVLEKRESGTRPHAGIVTVRTRALNQDATEVCSFKRTFYVYKTGAEQVEGIFPEAQVPMSPEADE</sequence>
<dbReference type="PANTHER" id="PTHR43664:SF1">
    <property type="entry name" value="BETA-METHYLMALYL-COA DEHYDRATASE"/>
    <property type="match status" value="1"/>
</dbReference>
<dbReference type="InterPro" id="IPR029069">
    <property type="entry name" value="HotDog_dom_sf"/>
</dbReference>
<reference evidence="1" key="1">
    <citation type="submission" date="2021-01" db="EMBL/GenBank/DDBJ databases">
        <title>Whole genome shotgun sequence of Virgisporangium aurantiacum NBRC 16421.</title>
        <authorList>
            <person name="Komaki H."/>
            <person name="Tamura T."/>
        </authorList>
    </citation>
    <scope>NUCLEOTIDE SEQUENCE</scope>
    <source>
        <strain evidence="1">NBRC 16421</strain>
    </source>
</reference>
<proteinExistence type="predicted"/>
<dbReference type="AlphaFoldDB" id="A0A8J3ZDP8"/>
<dbReference type="RefSeq" id="WP_204005706.1">
    <property type="nucleotide sequence ID" value="NZ_BOPG01000062.1"/>
</dbReference>
<comment type="caution">
    <text evidence="1">The sequence shown here is derived from an EMBL/GenBank/DDBJ whole genome shotgun (WGS) entry which is preliminary data.</text>
</comment>
<dbReference type="GO" id="GO:0016829">
    <property type="term" value="F:lyase activity"/>
    <property type="evidence" value="ECO:0007669"/>
    <property type="project" value="InterPro"/>
</dbReference>
<evidence type="ECO:0000313" key="2">
    <source>
        <dbReference type="Proteomes" id="UP000612585"/>
    </source>
</evidence>
<gene>
    <name evidence="1" type="ORF">Vau01_085130</name>
</gene>